<evidence type="ECO:0000313" key="1">
    <source>
        <dbReference type="Proteomes" id="UP000887579"/>
    </source>
</evidence>
<dbReference type="WBParaSite" id="ES5_v2.g24905.t1">
    <property type="protein sequence ID" value="ES5_v2.g24905.t1"/>
    <property type="gene ID" value="ES5_v2.g24905"/>
</dbReference>
<evidence type="ECO:0000313" key="2">
    <source>
        <dbReference type="WBParaSite" id="ES5_v2.g24905.t1"/>
    </source>
</evidence>
<sequence length="306" mass="35899">MDLSDEETSSTSSSEIESSSSSEEDDSKNGPSKRARFLSTYRRNQDWSLPESIIYYMAMNPKNAKVYEKLVHSCKYFFVKNPILVADRFDYDRVDGKWIHFVCRGRDCTKFSSVSSKFWITKEFTQSFSSILSKFYRVDVKELNISNQHISLDDFVFLASNVKYMRLWHTTVKNADSSIVPFEKLVKLLPKLNYIEFFNDPKSSSITSNTVKELLELPHFSKIVNFRLSNICELFDINTFFAYMKKIRSTKFYIYFCPPLSEAFKIRLEEMIDEIIKSKICGINLNFYGLDEEKHLKIRSLFEASR</sequence>
<name>A0AC34G5E2_9BILA</name>
<accession>A0AC34G5E2</accession>
<proteinExistence type="predicted"/>
<reference evidence="2" key="1">
    <citation type="submission" date="2022-11" db="UniProtKB">
        <authorList>
            <consortium name="WormBaseParasite"/>
        </authorList>
    </citation>
    <scope>IDENTIFICATION</scope>
</reference>
<organism evidence="1 2">
    <name type="scientific">Panagrolaimus sp. ES5</name>
    <dbReference type="NCBI Taxonomy" id="591445"/>
    <lineage>
        <taxon>Eukaryota</taxon>
        <taxon>Metazoa</taxon>
        <taxon>Ecdysozoa</taxon>
        <taxon>Nematoda</taxon>
        <taxon>Chromadorea</taxon>
        <taxon>Rhabditida</taxon>
        <taxon>Tylenchina</taxon>
        <taxon>Panagrolaimomorpha</taxon>
        <taxon>Panagrolaimoidea</taxon>
        <taxon>Panagrolaimidae</taxon>
        <taxon>Panagrolaimus</taxon>
    </lineage>
</organism>
<protein>
    <submittedName>
        <fullName evidence="2">Uncharacterized protein</fullName>
    </submittedName>
</protein>
<dbReference type="Proteomes" id="UP000887579">
    <property type="component" value="Unplaced"/>
</dbReference>